<name>A0ABR3P520_9PEZI</name>
<dbReference type="RefSeq" id="XP_069197081.1">
    <property type="nucleotide sequence ID" value="XM_069344648.1"/>
</dbReference>
<sequence length="218" mass="21378">MSTSAGTKVTKDPQALNDPKVEKPGTVTSDSLAGESAKSGGDFASNTNPSVLNQPSSSTTSNTTDISGATVLDAAPDAEARQAQESWSETSQLNAGIGLGKTAGRGPTWAPGAPAPGDGSYNTTTGSGANVGAAPSYVNAGGATGGPHGKNLTEGGFDSDGPNASFNNDIGGKNDPGRAALGNFQTRAAEPIEDAGMGDKNKGAVSNSFDALGGETSS</sequence>
<evidence type="ECO:0000256" key="1">
    <source>
        <dbReference type="SAM" id="MobiDB-lite"/>
    </source>
</evidence>
<evidence type="ECO:0000313" key="2">
    <source>
        <dbReference type="EMBL" id="KAL1297399.1"/>
    </source>
</evidence>
<dbReference type="GeneID" id="95978634"/>
<feature type="compositionally biased region" description="Polar residues" evidence="1">
    <location>
        <begin position="83"/>
        <end position="94"/>
    </location>
</feature>
<feature type="compositionally biased region" description="Polar residues" evidence="1">
    <location>
        <begin position="204"/>
        <end position="218"/>
    </location>
</feature>
<dbReference type="Proteomes" id="UP001562354">
    <property type="component" value="Unassembled WGS sequence"/>
</dbReference>
<gene>
    <name evidence="2" type="ORF">AAFC00_004934</name>
</gene>
<feature type="compositionally biased region" description="Low complexity" evidence="1">
    <location>
        <begin position="104"/>
        <end position="117"/>
    </location>
</feature>
<keyword evidence="3" id="KW-1185">Reference proteome</keyword>
<feature type="compositionally biased region" description="Polar residues" evidence="1">
    <location>
        <begin position="44"/>
        <end position="55"/>
    </location>
</feature>
<protein>
    <submittedName>
        <fullName evidence="2">Uncharacterized protein</fullName>
    </submittedName>
</protein>
<comment type="caution">
    <text evidence="2">The sequence shown here is derived from an EMBL/GenBank/DDBJ whole genome shotgun (WGS) entry which is preliminary data.</text>
</comment>
<proteinExistence type="predicted"/>
<accession>A0ABR3P520</accession>
<dbReference type="EMBL" id="JBFMKM010000016">
    <property type="protein sequence ID" value="KAL1297399.1"/>
    <property type="molecule type" value="Genomic_DNA"/>
</dbReference>
<evidence type="ECO:0000313" key="3">
    <source>
        <dbReference type="Proteomes" id="UP001562354"/>
    </source>
</evidence>
<reference evidence="2 3" key="1">
    <citation type="submission" date="2024-07" db="EMBL/GenBank/DDBJ databases">
        <title>Draft sequence of the Neodothiora populina.</title>
        <authorList>
            <person name="Drown D.D."/>
            <person name="Schuette U.S."/>
            <person name="Buechlein A.B."/>
            <person name="Rusch D.R."/>
            <person name="Winton L.W."/>
            <person name="Adams G.A."/>
        </authorList>
    </citation>
    <scope>NUCLEOTIDE SEQUENCE [LARGE SCALE GENOMIC DNA]</scope>
    <source>
        <strain evidence="2 3">CPC 39397</strain>
    </source>
</reference>
<organism evidence="2 3">
    <name type="scientific">Neodothiora populina</name>
    <dbReference type="NCBI Taxonomy" id="2781224"/>
    <lineage>
        <taxon>Eukaryota</taxon>
        <taxon>Fungi</taxon>
        <taxon>Dikarya</taxon>
        <taxon>Ascomycota</taxon>
        <taxon>Pezizomycotina</taxon>
        <taxon>Dothideomycetes</taxon>
        <taxon>Dothideomycetidae</taxon>
        <taxon>Dothideales</taxon>
        <taxon>Dothioraceae</taxon>
        <taxon>Neodothiora</taxon>
    </lineage>
</organism>
<feature type="region of interest" description="Disordered" evidence="1">
    <location>
        <begin position="1"/>
        <end position="218"/>
    </location>
</feature>